<dbReference type="Pfam" id="PF00931">
    <property type="entry name" value="NB-ARC"/>
    <property type="match status" value="1"/>
</dbReference>
<dbReference type="InterPro" id="IPR041118">
    <property type="entry name" value="Rx_N"/>
</dbReference>
<keyword evidence="6" id="KW-0067">ATP-binding</keyword>
<reference evidence="10 11" key="1">
    <citation type="submission" date="2022-01" db="EMBL/GenBank/DDBJ databases">
        <authorList>
            <person name="Xiong W."/>
            <person name="Schranz E."/>
        </authorList>
    </citation>
    <scope>NUCLEOTIDE SEQUENCE [LARGE SCALE GENOMIC DNA]</scope>
</reference>
<evidence type="ECO:0000259" key="7">
    <source>
        <dbReference type="Pfam" id="PF00931"/>
    </source>
</evidence>
<evidence type="ECO:0000256" key="6">
    <source>
        <dbReference type="ARBA" id="ARBA00022840"/>
    </source>
</evidence>
<dbReference type="FunFam" id="1.10.10.10:FF:000322">
    <property type="entry name" value="Probable disease resistance protein At1g63360"/>
    <property type="match status" value="1"/>
</dbReference>
<dbReference type="AlphaFoldDB" id="A0AAU9L9D9"/>
<keyword evidence="3" id="KW-0677">Repeat</keyword>
<evidence type="ECO:0000313" key="11">
    <source>
        <dbReference type="Proteomes" id="UP001157418"/>
    </source>
</evidence>
<evidence type="ECO:0000256" key="4">
    <source>
        <dbReference type="ARBA" id="ARBA00022741"/>
    </source>
</evidence>
<dbReference type="PANTHER" id="PTHR36766:SF61">
    <property type="entry name" value="NB-ARC DOMAIN DISEASE RESISTANCE PROTEIN"/>
    <property type="match status" value="1"/>
</dbReference>
<comment type="caution">
    <text evidence="10">The sequence shown here is derived from an EMBL/GenBank/DDBJ whole genome shotgun (WGS) entry which is preliminary data.</text>
</comment>
<dbReference type="FunFam" id="3.40.50.300:FF:001091">
    <property type="entry name" value="Probable disease resistance protein At1g61300"/>
    <property type="match status" value="1"/>
</dbReference>
<dbReference type="InterPro" id="IPR058922">
    <property type="entry name" value="WHD_DRP"/>
</dbReference>
<dbReference type="Pfam" id="PF23559">
    <property type="entry name" value="WHD_DRP"/>
    <property type="match status" value="1"/>
</dbReference>
<dbReference type="SUPFAM" id="SSF52540">
    <property type="entry name" value="P-loop containing nucleoside triphosphate hydrolases"/>
    <property type="match status" value="1"/>
</dbReference>
<dbReference type="Proteomes" id="UP001157418">
    <property type="component" value="Unassembled WGS sequence"/>
</dbReference>
<proteinExistence type="inferred from homology"/>
<dbReference type="InterPro" id="IPR027417">
    <property type="entry name" value="P-loop_NTPase"/>
</dbReference>
<dbReference type="Gene3D" id="1.20.5.4130">
    <property type="match status" value="1"/>
</dbReference>
<evidence type="ECO:0000259" key="8">
    <source>
        <dbReference type="Pfam" id="PF18052"/>
    </source>
</evidence>
<dbReference type="GO" id="GO:0051607">
    <property type="term" value="P:defense response to virus"/>
    <property type="evidence" value="ECO:0007669"/>
    <property type="project" value="UniProtKB-ARBA"/>
</dbReference>
<keyword evidence="2" id="KW-0433">Leucine-rich repeat</keyword>
<evidence type="ECO:0000313" key="10">
    <source>
        <dbReference type="EMBL" id="CAH1412448.1"/>
    </source>
</evidence>
<dbReference type="InterPro" id="IPR042197">
    <property type="entry name" value="Apaf_helical"/>
</dbReference>
<dbReference type="Gene3D" id="3.40.50.300">
    <property type="entry name" value="P-loop containing nucleotide triphosphate hydrolases"/>
    <property type="match status" value="1"/>
</dbReference>
<evidence type="ECO:0000256" key="2">
    <source>
        <dbReference type="ARBA" id="ARBA00022614"/>
    </source>
</evidence>
<organism evidence="10 11">
    <name type="scientific">Lactuca virosa</name>
    <dbReference type="NCBI Taxonomy" id="75947"/>
    <lineage>
        <taxon>Eukaryota</taxon>
        <taxon>Viridiplantae</taxon>
        <taxon>Streptophyta</taxon>
        <taxon>Embryophyta</taxon>
        <taxon>Tracheophyta</taxon>
        <taxon>Spermatophyta</taxon>
        <taxon>Magnoliopsida</taxon>
        <taxon>eudicotyledons</taxon>
        <taxon>Gunneridae</taxon>
        <taxon>Pentapetalae</taxon>
        <taxon>asterids</taxon>
        <taxon>campanulids</taxon>
        <taxon>Asterales</taxon>
        <taxon>Asteraceae</taxon>
        <taxon>Cichorioideae</taxon>
        <taxon>Cichorieae</taxon>
        <taxon>Lactucinae</taxon>
        <taxon>Lactuca</taxon>
    </lineage>
</organism>
<sequence length="596" mass="67779">MAEIVLSALLTVVFEKLASENLKKIARSTGVDSELKKLKRSLDQIQDLLNDASQKEISNKAVKRWLNGLQHLAYDIHDLLDDLATEAMHRELTEEFGASTSLVRKLIPTCCTNFSLNTRMHNKLVNLTIKLRELVEEKDNPGLSVKGESPKQTNRRLQASLVDASSIIGREGDKDALLHKLLEDEPSDKNFSIVAIVGMGGVGKTTLARLLYDEIQEKDHFELKAWVCVSDEFDRFNISKIIFQSVGGGDQEFKDLNLLQVALKEKISKKRLLLVLDDVWSESYADWEILARPFLAGAPGSKIIMTTRKLSLLTKLGYKQPYNLSVLSHNSALSLFCQHALGEGNFDSHPTLKPHGEGIIEKCAGLPLALIALGRLLRTKTDEEEWKDLLNNKIWESGKGDEIVPALKLSYNDLSSLLKQLFAYCSLFPKDYVFDKEELILLWMAEGFLHQSTISKSMERLGHEGFEELLSRSFFQHAPDDKSLFVMHDIMNDLATSVAGDFFSRLDIEMKWEFRKEALEKHRHFSFVCERYMVYKRFEAFKGAGNLRTFLAIYAVKKESWRTFYLSNKVLDDLLQELPLLRVLCLCQLSISELPN</sequence>
<dbReference type="EMBL" id="CAKMRJ010000001">
    <property type="protein sequence ID" value="CAH1412448.1"/>
    <property type="molecule type" value="Genomic_DNA"/>
</dbReference>
<protein>
    <recommendedName>
        <fullName evidence="12">NB-ARC</fullName>
    </recommendedName>
</protein>
<dbReference type="PANTHER" id="PTHR36766">
    <property type="entry name" value="PLANT BROAD-SPECTRUM MILDEW RESISTANCE PROTEIN RPW8"/>
    <property type="match status" value="1"/>
</dbReference>
<dbReference type="Gene3D" id="1.10.8.430">
    <property type="entry name" value="Helical domain of apoptotic protease-activating factors"/>
    <property type="match status" value="1"/>
</dbReference>
<accession>A0AAU9L9D9</accession>
<feature type="domain" description="Disease resistance N-terminal" evidence="8">
    <location>
        <begin position="6"/>
        <end position="93"/>
    </location>
</feature>
<gene>
    <name evidence="10" type="ORF">LVIROSA_LOCUS463</name>
</gene>
<evidence type="ECO:0008006" key="12">
    <source>
        <dbReference type="Google" id="ProtNLM"/>
    </source>
</evidence>
<keyword evidence="11" id="KW-1185">Reference proteome</keyword>
<feature type="domain" description="Disease resistance protein winged helix" evidence="9">
    <location>
        <begin position="427"/>
        <end position="495"/>
    </location>
</feature>
<keyword evidence="5" id="KW-0611">Plant defense</keyword>
<feature type="domain" description="NB-ARC" evidence="7">
    <location>
        <begin position="171"/>
        <end position="340"/>
    </location>
</feature>
<evidence type="ECO:0000256" key="3">
    <source>
        <dbReference type="ARBA" id="ARBA00022737"/>
    </source>
</evidence>
<dbReference type="Pfam" id="PF18052">
    <property type="entry name" value="Rx_N"/>
    <property type="match status" value="1"/>
</dbReference>
<dbReference type="GO" id="GO:0005524">
    <property type="term" value="F:ATP binding"/>
    <property type="evidence" value="ECO:0007669"/>
    <property type="project" value="UniProtKB-KW"/>
</dbReference>
<evidence type="ECO:0000256" key="5">
    <source>
        <dbReference type="ARBA" id="ARBA00022821"/>
    </source>
</evidence>
<keyword evidence="4" id="KW-0547">Nucleotide-binding</keyword>
<name>A0AAU9L9D9_9ASTR</name>
<evidence type="ECO:0000256" key="1">
    <source>
        <dbReference type="ARBA" id="ARBA00008894"/>
    </source>
</evidence>
<dbReference type="GO" id="GO:0043531">
    <property type="term" value="F:ADP binding"/>
    <property type="evidence" value="ECO:0007669"/>
    <property type="project" value="InterPro"/>
</dbReference>
<comment type="similarity">
    <text evidence="1">Belongs to the disease resistance NB-LRR family.</text>
</comment>
<evidence type="ECO:0000259" key="9">
    <source>
        <dbReference type="Pfam" id="PF23559"/>
    </source>
</evidence>
<dbReference type="InterPro" id="IPR002182">
    <property type="entry name" value="NB-ARC"/>
</dbReference>
<dbReference type="PRINTS" id="PR00364">
    <property type="entry name" value="DISEASERSIST"/>
</dbReference>